<comment type="caution">
    <text evidence="2">The sequence shown here is derived from an EMBL/GenBank/DDBJ whole genome shotgun (WGS) entry which is preliminary data.</text>
</comment>
<keyword evidence="3" id="KW-1185">Reference proteome</keyword>
<evidence type="ECO:0000256" key="1">
    <source>
        <dbReference type="SAM" id="MobiDB-lite"/>
    </source>
</evidence>
<feature type="region of interest" description="Disordered" evidence="1">
    <location>
        <begin position="104"/>
        <end position="189"/>
    </location>
</feature>
<accession>A0ABU7K4I1</accession>
<dbReference type="RefSeq" id="WP_330090964.1">
    <property type="nucleotide sequence ID" value="NZ_JAUZMY010000006.1"/>
</dbReference>
<evidence type="ECO:0000313" key="2">
    <source>
        <dbReference type="EMBL" id="MEE2037161.1"/>
    </source>
</evidence>
<proteinExistence type="predicted"/>
<dbReference type="Proteomes" id="UP001356095">
    <property type="component" value="Unassembled WGS sequence"/>
</dbReference>
<feature type="compositionally biased region" description="Basic residues" evidence="1">
    <location>
        <begin position="166"/>
        <end position="181"/>
    </location>
</feature>
<evidence type="ECO:0000313" key="3">
    <source>
        <dbReference type="Proteomes" id="UP001356095"/>
    </source>
</evidence>
<dbReference type="EMBL" id="JAUZMY010000006">
    <property type="protein sequence ID" value="MEE2037161.1"/>
    <property type="molecule type" value="Genomic_DNA"/>
</dbReference>
<sequence>MGNTAKIIVAAIIGYILGRRRKFKLALMVAGYLGAKKLKLSPQKVFGGLRKEVAELPIVGELTEQSKDQLLTAAKSAVTTLLTKWAGDLAENLTDRTEQLRARAADLAPEDSEEPEEGEPEESDEVAEADEAEEPDEEETEELEEPEEEAEPEEEEPEEEEPPRRGSGRARTTAKRKRASGNKRGEKSE</sequence>
<reference evidence="2 3" key="1">
    <citation type="submission" date="2023-08" db="EMBL/GenBank/DDBJ databases">
        <authorList>
            <person name="Girao M."/>
            <person name="Carvalho M.F."/>
        </authorList>
    </citation>
    <scope>NUCLEOTIDE SEQUENCE [LARGE SCALE GENOMIC DNA]</scope>
    <source>
        <strain evidence="2 3">CT-R113</strain>
    </source>
</reference>
<protein>
    <recommendedName>
        <fullName evidence="4">DNA primase</fullName>
    </recommendedName>
</protein>
<organism evidence="2 3">
    <name type="scientific">Nocardiopsis codii</name>
    <dbReference type="NCBI Taxonomy" id="3065942"/>
    <lineage>
        <taxon>Bacteria</taxon>
        <taxon>Bacillati</taxon>
        <taxon>Actinomycetota</taxon>
        <taxon>Actinomycetes</taxon>
        <taxon>Streptosporangiales</taxon>
        <taxon>Nocardiopsidaceae</taxon>
        <taxon>Nocardiopsis</taxon>
    </lineage>
</organism>
<name>A0ABU7K4I1_9ACTN</name>
<gene>
    <name evidence="2" type="ORF">Q8791_08005</name>
</gene>
<evidence type="ECO:0008006" key="4">
    <source>
        <dbReference type="Google" id="ProtNLM"/>
    </source>
</evidence>
<feature type="compositionally biased region" description="Acidic residues" evidence="1">
    <location>
        <begin position="108"/>
        <end position="161"/>
    </location>
</feature>